<feature type="region of interest" description="Disordered" evidence="1">
    <location>
        <begin position="123"/>
        <end position="155"/>
    </location>
</feature>
<organism evidence="2 3">
    <name type="scientific">Hibiscus sabdariffa</name>
    <name type="common">roselle</name>
    <dbReference type="NCBI Taxonomy" id="183260"/>
    <lineage>
        <taxon>Eukaryota</taxon>
        <taxon>Viridiplantae</taxon>
        <taxon>Streptophyta</taxon>
        <taxon>Embryophyta</taxon>
        <taxon>Tracheophyta</taxon>
        <taxon>Spermatophyta</taxon>
        <taxon>Magnoliopsida</taxon>
        <taxon>eudicotyledons</taxon>
        <taxon>Gunneridae</taxon>
        <taxon>Pentapetalae</taxon>
        <taxon>rosids</taxon>
        <taxon>malvids</taxon>
        <taxon>Malvales</taxon>
        <taxon>Malvaceae</taxon>
        <taxon>Malvoideae</taxon>
        <taxon>Hibiscus</taxon>
    </lineage>
</organism>
<dbReference type="Proteomes" id="UP001472677">
    <property type="component" value="Unassembled WGS sequence"/>
</dbReference>
<comment type="caution">
    <text evidence="2">The sequence shown here is derived from an EMBL/GenBank/DDBJ whole genome shotgun (WGS) entry which is preliminary data.</text>
</comment>
<sequence>MGGVFKNDLIINEEVAAGVEEKEKRQTEKLMDNTLERNMLVGQVVGLVENSRLEVNLLEDRLVDPVQEKDFQKEPSNTIGLDTELIVTTGRATNIKELVHGSKEKCAEPKRSWAKVVEDMVNSGQAQSKNDQEVNSSETEPEIEHFDFPEEKNGKKRLGNNSKYRRVIWWQNLLRGFFGSWSSVCVMVQY</sequence>
<evidence type="ECO:0000313" key="2">
    <source>
        <dbReference type="EMBL" id="KAK8497606.1"/>
    </source>
</evidence>
<feature type="compositionally biased region" description="Basic and acidic residues" evidence="1">
    <location>
        <begin position="142"/>
        <end position="153"/>
    </location>
</feature>
<proteinExistence type="predicted"/>
<gene>
    <name evidence="2" type="ORF">V6N12_066960</name>
</gene>
<protein>
    <submittedName>
        <fullName evidence="2">Uncharacterized protein</fullName>
    </submittedName>
</protein>
<dbReference type="EMBL" id="JBBPBM010000303">
    <property type="protein sequence ID" value="KAK8497606.1"/>
    <property type="molecule type" value="Genomic_DNA"/>
</dbReference>
<accession>A0ABR2AU12</accession>
<evidence type="ECO:0000256" key="1">
    <source>
        <dbReference type="SAM" id="MobiDB-lite"/>
    </source>
</evidence>
<evidence type="ECO:0000313" key="3">
    <source>
        <dbReference type="Proteomes" id="UP001472677"/>
    </source>
</evidence>
<keyword evidence="3" id="KW-1185">Reference proteome</keyword>
<reference evidence="2 3" key="1">
    <citation type="journal article" date="2024" name="G3 (Bethesda)">
        <title>Genome assembly of Hibiscus sabdariffa L. provides insights into metabolisms of medicinal natural products.</title>
        <authorList>
            <person name="Kim T."/>
        </authorList>
    </citation>
    <scope>NUCLEOTIDE SEQUENCE [LARGE SCALE GENOMIC DNA]</scope>
    <source>
        <strain evidence="2">TK-2024</strain>
        <tissue evidence="2">Old leaves</tissue>
    </source>
</reference>
<feature type="compositionally biased region" description="Polar residues" evidence="1">
    <location>
        <begin position="123"/>
        <end position="138"/>
    </location>
</feature>
<name>A0ABR2AU12_9ROSI</name>